<evidence type="ECO:0000256" key="8">
    <source>
        <dbReference type="ARBA" id="ARBA00022475"/>
    </source>
</evidence>
<evidence type="ECO:0000256" key="6">
    <source>
        <dbReference type="ARBA" id="ARBA00012487"/>
    </source>
</evidence>
<keyword evidence="15 24" id="KW-0472">Membrane</keyword>
<reference evidence="25" key="2">
    <citation type="journal article" date="2021" name="PeerJ">
        <title>Extensive microbial diversity within the chicken gut microbiome revealed by metagenomics and culture.</title>
        <authorList>
            <person name="Gilroy R."/>
            <person name="Ravi A."/>
            <person name="Getino M."/>
            <person name="Pursley I."/>
            <person name="Horton D.L."/>
            <person name="Alikhan N.F."/>
            <person name="Baker D."/>
            <person name="Gharbi K."/>
            <person name="Hall N."/>
            <person name="Watson M."/>
            <person name="Adriaenssens E.M."/>
            <person name="Foster-Nyarko E."/>
            <person name="Jarju S."/>
            <person name="Secka A."/>
            <person name="Antonio M."/>
            <person name="Oren A."/>
            <person name="Chaudhuri R.R."/>
            <person name="La Ragione R."/>
            <person name="Hildebrand F."/>
            <person name="Pallen M.J."/>
        </authorList>
    </citation>
    <scope>NUCLEOTIDE SEQUENCE</scope>
    <source>
        <strain evidence="25">ChiHjej13B12-12457</strain>
    </source>
</reference>
<dbReference type="Proteomes" id="UP000886744">
    <property type="component" value="Unassembled WGS sequence"/>
</dbReference>
<gene>
    <name evidence="25" type="ORF">IAC94_06375</name>
</gene>
<dbReference type="EMBL" id="DVHI01000077">
    <property type="protein sequence ID" value="HIR63128.1"/>
    <property type="molecule type" value="Genomic_DNA"/>
</dbReference>
<protein>
    <recommendedName>
        <fullName evidence="7">Phosphatidate cytidylyltransferase</fullName>
        <ecNumber evidence="6">2.7.7.41</ecNumber>
    </recommendedName>
    <alternativeName>
        <fullName evidence="20">CDP-DAG synthase</fullName>
    </alternativeName>
    <alternativeName>
        <fullName evidence="22">CDP-DG synthase</fullName>
    </alternativeName>
    <alternativeName>
        <fullName evidence="18">CDP-diacylglycerol synthase</fullName>
    </alternativeName>
    <alternativeName>
        <fullName evidence="21">CDP-diglyceride pyrophosphorylase</fullName>
    </alternativeName>
    <alternativeName>
        <fullName evidence="23">CDP-diglyceride synthase</fullName>
    </alternativeName>
    <alternativeName>
        <fullName evidence="19">CTP:phosphatidate cytidylyltransferase</fullName>
    </alternativeName>
</protein>
<name>A0A9D1J712_9BACT</name>
<evidence type="ECO:0000256" key="21">
    <source>
        <dbReference type="ARBA" id="ARBA00032396"/>
    </source>
</evidence>
<dbReference type="GO" id="GO:0004605">
    <property type="term" value="F:phosphatidate cytidylyltransferase activity"/>
    <property type="evidence" value="ECO:0007669"/>
    <property type="project" value="UniProtKB-EC"/>
</dbReference>
<reference evidence="25" key="1">
    <citation type="submission" date="2020-10" db="EMBL/GenBank/DDBJ databases">
        <authorList>
            <person name="Gilroy R."/>
        </authorList>
    </citation>
    <scope>NUCLEOTIDE SEQUENCE</scope>
    <source>
        <strain evidence="25">ChiHjej13B12-12457</strain>
    </source>
</reference>
<keyword evidence="17" id="KW-1208">Phospholipid metabolism</keyword>
<keyword evidence="14" id="KW-0443">Lipid metabolism</keyword>
<proteinExistence type="inferred from homology"/>
<evidence type="ECO:0000256" key="1">
    <source>
        <dbReference type="ARBA" id="ARBA00001698"/>
    </source>
</evidence>
<evidence type="ECO:0000256" key="4">
    <source>
        <dbReference type="ARBA" id="ARBA00005189"/>
    </source>
</evidence>
<evidence type="ECO:0000256" key="10">
    <source>
        <dbReference type="ARBA" id="ARBA00022679"/>
    </source>
</evidence>
<keyword evidence="12 25" id="KW-0548">Nucleotidyltransferase</keyword>
<evidence type="ECO:0000256" key="19">
    <source>
        <dbReference type="ARBA" id="ARBA00031825"/>
    </source>
</evidence>
<evidence type="ECO:0000256" key="17">
    <source>
        <dbReference type="ARBA" id="ARBA00023264"/>
    </source>
</evidence>
<keyword evidence="9" id="KW-0444">Lipid biosynthesis</keyword>
<dbReference type="PANTHER" id="PTHR46382:SF1">
    <property type="entry name" value="PHOSPHATIDATE CYTIDYLYLTRANSFERASE"/>
    <property type="match status" value="1"/>
</dbReference>
<evidence type="ECO:0000313" key="25">
    <source>
        <dbReference type="EMBL" id="HIR63128.1"/>
    </source>
</evidence>
<evidence type="ECO:0000256" key="7">
    <source>
        <dbReference type="ARBA" id="ARBA00019373"/>
    </source>
</evidence>
<dbReference type="EC" id="2.7.7.41" evidence="6"/>
<evidence type="ECO:0000256" key="3">
    <source>
        <dbReference type="ARBA" id="ARBA00005119"/>
    </source>
</evidence>
<feature type="transmembrane region" description="Helical" evidence="24">
    <location>
        <begin position="113"/>
        <end position="132"/>
    </location>
</feature>
<evidence type="ECO:0000256" key="15">
    <source>
        <dbReference type="ARBA" id="ARBA00023136"/>
    </source>
</evidence>
<evidence type="ECO:0000256" key="2">
    <source>
        <dbReference type="ARBA" id="ARBA00004651"/>
    </source>
</evidence>
<keyword evidence="11 24" id="KW-0812">Transmembrane</keyword>
<dbReference type="PANTHER" id="PTHR46382">
    <property type="entry name" value="PHOSPHATIDATE CYTIDYLYLTRANSFERASE"/>
    <property type="match status" value="1"/>
</dbReference>
<keyword evidence="13 24" id="KW-1133">Transmembrane helix</keyword>
<evidence type="ECO:0000256" key="11">
    <source>
        <dbReference type="ARBA" id="ARBA00022692"/>
    </source>
</evidence>
<dbReference type="GO" id="GO:0016024">
    <property type="term" value="P:CDP-diacylglycerol biosynthetic process"/>
    <property type="evidence" value="ECO:0007669"/>
    <property type="project" value="TreeGrafter"/>
</dbReference>
<feature type="transmembrane region" description="Helical" evidence="24">
    <location>
        <begin position="58"/>
        <end position="79"/>
    </location>
</feature>
<evidence type="ECO:0000256" key="14">
    <source>
        <dbReference type="ARBA" id="ARBA00023098"/>
    </source>
</evidence>
<evidence type="ECO:0000256" key="5">
    <source>
        <dbReference type="ARBA" id="ARBA00010185"/>
    </source>
</evidence>
<comment type="similarity">
    <text evidence="5">Belongs to the CDS family.</text>
</comment>
<dbReference type="Pfam" id="PF01148">
    <property type="entry name" value="CTP_transf_1"/>
    <property type="match status" value="1"/>
</dbReference>
<sequence>MKNLLTRTLSGAVFLALFLAALLWHPAAYAVLFIFAVTVMMTEYLRITVGPHEKAAKAIAIVTGILTFLLTFLCCGYGLDWKWLLVLPVLVSLIFVAVLYAREGEAYRTTPFILTSLLYIALPFALTGIIVFSPEGDFDGRVLLAVMIIIWSSDVGAYLSGMAFGRRHGHKLFPSISPNKTWEGYFGGLVLALAAGWCIGHFALVDFPWYHCLALAVLINVTSTVGDLAESQLKRNFGVKDAGRIMPGHGGLLDRFDGALLAFPVTVLYIVLFRL</sequence>
<keyword evidence="10" id="KW-0808">Transferase</keyword>
<keyword evidence="16" id="KW-0594">Phospholipid biosynthesis</keyword>
<evidence type="ECO:0000256" key="16">
    <source>
        <dbReference type="ARBA" id="ARBA00023209"/>
    </source>
</evidence>
<feature type="transmembrane region" description="Helical" evidence="24">
    <location>
        <begin position="12"/>
        <end position="37"/>
    </location>
</feature>
<dbReference type="GO" id="GO:0005886">
    <property type="term" value="C:plasma membrane"/>
    <property type="evidence" value="ECO:0007669"/>
    <property type="project" value="UniProtKB-SubCell"/>
</dbReference>
<evidence type="ECO:0000256" key="9">
    <source>
        <dbReference type="ARBA" id="ARBA00022516"/>
    </source>
</evidence>
<comment type="subcellular location">
    <subcellularLocation>
        <location evidence="2">Cell membrane</location>
        <topology evidence="2">Multi-pass membrane protein</topology>
    </subcellularLocation>
</comment>
<feature type="transmembrane region" description="Helical" evidence="24">
    <location>
        <begin position="250"/>
        <end position="272"/>
    </location>
</feature>
<evidence type="ECO:0000256" key="23">
    <source>
        <dbReference type="ARBA" id="ARBA00033406"/>
    </source>
</evidence>
<feature type="transmembrane region" description="Helical" evidence="24">
    <location>
        <begin position="185"/>
        <end position="202"/>
    </location>
</feature>
<accession>A0A9D1J712</accession>
<comment type="pathway">
    <text evidence="3">Phospholipid metabolism; CDP-diacylglycerol biosynthesis; CDP-diacylglycerol from sn-glycerol 3-phosphate: step 3/3.</text>
</comment>
<dbReference type="AlphaFoldDB" id="A0A9D1J712"/>
<comment type="caution">
    <text evidence="25">The sequence shown here is derived from an EMBL/GenBank/DDBJ whole genome shotgun (WGS) entry which is preliminary data.</text>
</comment>
<evidence type="ECO:0000256" key="24">
    <source>
        <dbReference type="SAM" id="Phobius"/>
    </source>
</evidence>
<evidence type="ECO:0000256" key="12">
    <source>
        <dbReference type="ARBA" id="ARBA00022695"/>
    </source>
</evidence>
<evidence type="ECO:0000256" key="22">
    <source>
        <dbReference type="ARBA" id="ARBA00032743"/>
    </source>
</evidence>
<evidence type="ECO:0000256" key="13">
    <source>
        <dbReference type="ARBA" id="ARBA00022989"/>
    </source>
</evidence>
<keyword evidence="8" id="KW-1003">Cell membrane</keyword>
<evidence type="ECO:0000313" key="26">
    <source>
        <dbReference type="Proteomes" id="UP000886744"/>
    </source>
</evidence>
<organism evidence="25 26">
    <name type="scientific">Candidatus Coprenecus avistercoris</name>
    <dbReference type="NCBI Taxonomy" id="2840730"/>
    <lineage>
        <taxon>Bacteria</taxon>
        <taxon>Pseudomonadati</taxon>
        <taxon>Bacteroidota</taxon>
        <taxon>Bacteroidia</taxon>
        <taxon>Bacteroidales</taxon>
        <taxon>Rikenellaceae</taxon>
        <taxon>Rikenellaceae incertae sedis</taxon>
        <taxon>Candidatus Coprenecus</taxon>
    </lineage>
</organism>
<evidence type="ECO:0000256" key="20">
    <source>
        <dbReference type="ARBA" id="ARBA00032253"/>
    </source>
</evidence>
<feature type="transmembrane region" description="Helical" evidence="24">
    <location>
        <begin position="144"/>
        <end position="164"/>
    </location>
</feature>
<feature type="transmembrane region" description="Helical" evidence="24">
    <location>
        <begin position="85"/>
        <end position="101"/>
    </location>
</feature>
<comment type="catalytic activity">
    <reaction evidence="1">
        <text>a 1,2-diacyl-sn-glycero-3-phosphate + CTP + H(+) = a CDP-1,2-diacyl-sn-glycerol + diphosphate</text>
        <dbReference type="Rhea" id="RHEA:16229"/>
        <dbReference type="ChEBI" id="CHEBI:15378"/>
        <dbReference type="ChEBI" id="CHEBI:33019"/>
        <dbReference type="ChEBI" id="CHEBI:37563"/>
        <dbReference type="ChEBI" id="CHEBI:58332"/>
        <dbReference type="ChEBI" id="CHEBI:58608"/>
        <dbReference type="EC" id="2.7.7.41"/>
    </reaction>
</comment>
<comment type="pathway">
    <text evidence="4">Lipid metabolism.</text>
</comment>
<evidence type="ECO:0000256" key="18">
    <source>
        <dbReference type="ARBA" id="ARBA00029893"/>
    </source>
</evidence>